<keyword evidence="2 5" id="KW-0812">Transmembrane</keyword>
<feature type="transmembrane region" description="Helical" evidence="5">
    <location>
        <begin position="100"/>
        <end position="116"/>
    </location>
</feature>
<evidence type="ECO:0000313" key="7">
    <source>
        <dbReference type="Proteomes" id="UP000218767"/>
    </source>
</evidence>
<feature type="transmembrane region" description="Helical" evidence="5">
    <location>
        <begin position="12"/>
        <end position="32"/>
    </location>
</feature>
<dbReference type="PANTHER" id="PTHR13163:SF2">
    <property type="entry name" value="TRANSMEMBRANE PROTEIN 35B"/>
    <property type="match status" value="1"/>
</dbReference>
<proteinExistence type="predicted"/>
<organism evidence="6 7">
    <name type="scientific">SAR86 cluster bacterium</name>
    <dbReference type="NCBI Taxonomy" id="2030880"/>
    <lineage>
        <taxon>Bacteria</taxon>
        <taxon>Pseudomonadati</taxon>
        <taxon>Pseudomonadota</taxon>
        <taxon>Gammaproteobacteria</taxon>
        <taxon>SAR86 cluster</taxon>
    </lineage>
</organism>
<dbReference type="Pfam" id="PF13564">
    <property type="entry name" value="DoxX_2"/>
    <property type="match status" value="1"/>
</dbReference>
<feature type="transmembrane region" description="Helical" evidence="5">
    <location>
        <begin position="77"/>
        <end position="94"/>
    </location>
</feature>
<dbReference type="Proteomes" id="UP000218767">
    <property type="component" value="Unassembled WGS sequence"/>
</dbReference>
<evidence type="ECO:0000256" key="1">
    <source>
        <dbReference type="ARBA" id="ARBA00004141"/>
    </source>
</evidence>
<dbReference type="AlphaFoldDB" id="A0A2A4X4C1"/>
<dbReference type="InterPro" id="IPR032808">
    <property type="entry name" value="DoxX"/>
</dbReference>
<evidence type="ECO:0000313" key="6">
    <source>
        <dbReference type="EMBL" id="PCI77453.1"/>
    </source>
</evidence>
<gene>
    <name evidence="6" type="ORF">COB20_08065</name>
</gene>
<dbReference type="InterPro" id="IPR040399">
    <property type="entry name" value="TMEM35A/B"/>
</dbReference>
<keyword evidence="3 5" id="KW-1133">Transmembrane helix</keyword>
<comment type="subcellular location">
    <subcellularLocation>
        <location evidence="1">Membrane</location>
        <topology evidence="1">Multi-pass membrane protein</topology>
    </subcellularLocation>
</comment>
<dbReference type="GO" id="GO:0016020">
    <property type="term" value="C:membrane"/>
    <property type="evidence" value="ECO:0007669"/>
    <property type="project" value="UniProtKB-SubCell"/>
</dbReference>
<comment type="caution">
    <text evidence="6">The sequence shown here is derived from an EMBL/GenBank/DDBJ whole genome shotgun (WGS) entry which is preliminary data.</text>
</comment>
<reference evidence="7" key="1">
    <citation type="submission" date="2017-08" db="EMBL/GenBank/DDBJ databases">
        <title>A dynamic microbial community with high functional redundancy inhabits the cold, oxic subseafloor aquifer.</title>
        <authorList>
            <person name="Tully B.J."/>
            <person name="Wheat C.G."/>
            <person name="Glazer B.T."/>
            <person name="Huber J.A."/>
        </authorList>
    </citation>
    <scope>NUCLEOTIDE SEQUENCE [LARGE SCALE GENOMIC DNA]</scope>
</reference>
<evidence type="ECO:0000256" key="5">
    <source>
        <dbReference type="SAM" id="Phobius"/>
    </source>
</evidence>
<keyword evidence="4 5" id="KW-0472">Membrane</keyword>
<protein>
    <submittedName>
        <fullName evidence="6">DoxX family protein</fullName>
    </submittedName>
</protein>
<dbReference type="EMBL" id="NVUL01000045">
    <property type="protein sequence ID" value="PCI77453.1"/>
    <property type="molecule type" value="Genomic_DNA"/>
</dbReference>
<evidence type="ECO:0000256" key="3">
    <source>
        <dbReference type="ARBA" id="ARBA00022989"/>
    </source>
</evidence>
<evidence type="ECO:0000256" key="4">
    <source>
        <dbReference type="ARBA" id="ARBA00023136"/>
    </source>
</evidence>
<accession>A0A2A4X4C1</accession>
<feature type="transmembrane region" description="Helical" evidence="5">
    <location>
        <begin position="52"/>
        <end position="70"/>
    </location>
</feature>
<sequence>MLLEGKMSKTRNYITWALTILLAIAFLGAGYAKATGQEAMVQSFYAFGLPDWFRITIGVIEIIGGALLVIPALTGMSSFGLSIIMIGAILSHTLHDPITAAIPAFVFFIILTYIYLTRRDVIPKALQKYLMG</sequence>
<evidence type="ECO:0000256" key="2">
    <source>
        <dbReference type="ARBA" id="ARBA00022692"/>
    </source>
</evidence>
<name>A0A2A4X4C1_9GAMM</name>
<dbReference type="PANTHER" id="PTHR13163">
    <property type="entry name" value="SPINAL CORD EXPRESSION PROTEIN 4"/>
    <property type="match status" value="1"/>
</dbReference>